<sequence>MGLFGGKKFDTVLLTGAFKGMGKSVAIQLSQKGANIIIFARNVGKLEAALAEIKCIAGSSSPGFIIDTPRSVLRKQMDVNYWSCVDMSQAILSEWLGKGIEKGEKHLIFTSSVVTFYPVIGYAPYAPSKAAIKRLSDSLVQECLLYRDDVKVHTVFPGIIRVLD</sequence>
<keyword evidence="2" id="KW-1185">Reference proteome</keyword>
<dbReference type="Pfam" id="PF00106">
    <property type="entry name" value="adh_short"/>
    <property type="match status" value="2"/>
</dbReference>
<organism evidence="1 2">
    <name type="scientific">Lachnellula suecica</name>
    <dbReference type="NCBI Taxonomy" id="602035"/>
    <lineage>
        <taxon>Eukaryota</taxon>
        <taxon>Fungi</taxon>
        <taxon>Dikarya</taxon>
        <taxon>Ascomycota</taxon>
        <taxon>Pezizomycotina</taxon>
        <taxon>Leotiomycetes</taxon>
        <taxon>Helotiales</taxon>
        <taxon>Lachnaceae</taxon>
        <taxon>Lachnellula</taxon>
    </lineage>
</organism>
<dbReference type="OrthoDB" id="10267115at2759"/>
<proteinExistence type="predicted"/>
<dbReference type="EMBL" id="QGMK01000143">
    <property type="protein sequence ID" value="TVY83875.1"/>
    <property type="molecule type" value="Genomic_DNA"/>
</dbReference>
<dbReference type="GO" id="GO:0030148">
    <property type="term" value="P:sphingolipid biosynthetic process"/>
    <property type="evidence" value="ECO:0007669"/>
    <property type="project" value="TreeGrafter"/>
</dbReference>
<dbReference type="InterPro" id="IPR036291">
    <property type="entry name" value="NAD(P)-bd_dom_sf"/>
</dbReference>
<dbReference type="GO" id="GO:0005789">
    <property type="term" value="C:endoplasmic reticulum membrane"/>
    <property type="evidence" value="ECO:0007669"/>
    <property type="project" value="TreeGrafter"/>
</dbReference>
<dbReference type="AlphaFoldDB" id="A0A8T9CDL2"/>
<name>A0A8T9CDL2_9HELO</name>
<dbReference type="PANTHER" id="PTHR43550">
    <property type="entry name" value="3-KETODIHYDROSPHINGOSINE REDUCTASE"/>
    <property type="match status" value="1"/>
</dbReference>
<dbReference type="SUPFAM" id="SSF51735">
    <property type="entry name" value="NAD(P)-binding Rossmann-fold domains"/>
    <property type="match status" value="1"/>
</dbReference>
<accession>A0A8T9CDL2</accession>
<dbReference type="Proteomes" id="UP000469558">
    <property type="component" value="Unassembled WGS sequence"/>
</dbReference>
<protein>
    <submittedName>
        <fullName evidence="1">3-ketodihydrosphingosine reductase gsl-3</fullName>
    </submittedName>
</protein>
<reference evidence="1 2" key="1">
    <citation type="submission" date="2018-05" db="EMBL/GenBank/DDBJ databases">
        <title>Genome sequencing and assembly of the regulated plant pathogen Lachnellula willkommii and related sister species for the development of diagnostic species identification markers.</title>
        <authorList>
            <person name="Giroux E."/>
            <person name="Bilodeau G."/>
        </authorList>
    </citation>
    <scope>NUCLEOTIDE SEQUENCE [LARGE SCALE GENOMIC DNA]</scope>
    <source>
        <strain evidence="1 2">CBS 268.59</strain>
    </source>
</reference>
<dbReference type="GO" id="GO:0006666">
    <property type="term" value="P:3-keto-sphinganine metabolic process"/>
    <property type="evidence" value="ECO:0007669"/>
    <property type="project" value="TreeGrafter"/>
</dbReference>
<dbReference type="PANTHER" id="PTHR43550:SF3">
    <property type="entry name" value="3-KETODIHYDROSPHINGOSINE REDUCTASE"/>
    <property type="match status" value="1"/>
</dbReference>
<dbReference type="Gene3D" id="3.40.50.720">
    <property type="entry name" value="NAD(P)-binding Rossmann-like Domain"/>
    <property type="match status" value="2"/>
</dbReference>
<evidence type="ECO:0000313" key="1">
    <source>
        <dbReference type="EMBL" id="TVY83875.1"/>
    </source>
</evidence>
<dbReference type="PRINTS" id="PR00081">
    <property type="entry name" value="GDHRDH"/>
</dbReference>
<dbReference type="InterPro" id="IPR002347">
    <property type="entry name" value="SDR_fam"/>
</dbReference>
<gene>
    <name evidence="1" type="primary">gsl-3_0</name>
    <name evidence="1" type="ORF">LSUE1_G001804</name>
</gene>
<evidence type="ECO:0000313" key="2">
    <source>
        <dbReference type="Proteomes" id="UP000469558"/>
    </source>
</evidence>
<comment type="caution">
    <text evidence="1">The sequence shown here is derived from an EMBL/GenBank/DDBJ whole genome shotgun (WGS) entry which is preliminary data.</text>
</comment>
<dbReference type="GO" id="GO:0047560">
    <property type="term" value="F:3-dehydrosphinganine reductase activity"/>
    <property type="evidence" value="ECO:0007669"/>
    <property type="project" value="TreeGrafter"/>
</dbReference>